<reference evidence="10 11" key="1">
    <citation type="journal article" date="2019" name="Int. J. Syst. Evol. Microbiol.">
        <title>The Global Catalogue of Microorganisms (GCM) 10K type strain sequencing project: providing services to taxonomists for standard genome sequencing and annotation.</title>
        <authorList>
            <consortium name="The Broad Institute Genomics Platform"/>
            <consortium name="The Broad Institute Genome Sequencing Center for Infectious Disease"/>
            <person name="Wu L."/>
            <person name="Ma J."/>
        </authorList>
    </citation>
    <scope>NUCLEOTIDE SEQUENCE [LARGE SCALE GENOMIC DNA]</scope>
    <source>
        <strain evidence="10 11">JCM 3272</strain>
    </source>
</reference>
<dbReference type="EC" id="3.1.3.15" evidence="3 8"/>
<evidence type="ECO:0000259" key="9">
    <source>
        <dbReference type="Pfam" id="PF02811"/>
    </source>
</evidence>
<dbReference type="EMBL" id="BAAARV010000024">
    <property type="protein sequence ID" value="GAA2344773.1"/>
    <property type="molecule type" value="Genomic_DNA"/>
</dbReference>
<organism evidence="10 11">
    <name type="scientific">Dactylosporangium salmoneum</name>
    <dbReference type="NCBI Taxonomy" id="53361"/>
    <lineage>
        <taxon>Bacteria</taxon>
        <taxon>Bacillati</taxon>
        <taxon>Actinomycetota</taxon>
        <taxon>Actinomycetes</taxon>
        <taxon>Micromonosporales</taxon>
        <taxon>Micromonosporaceae</taxon>
        <taxon>Dactylosporangium</taxon>
    </lineage>
</organism>
<dbReference type="SUPFAM" id="SSF89550">
    <property type="entry name" value="PHP domain-like"/>
    <property type="match status" value="1"/>
</dbReference>
<dbReference type="InterPro" id="IPR004013">
    <property type="entry name" value="PHP_dom"/>
</dbReference>
<dbReference type="Pfam" id="PF02811">
    <property type="entry name" value="PHP"/>
    <property type="match status" value="1"/>
</dbReference>
<comment type="pathway">
    <text evidence="1 8">Amino-acid biosynthesis; L-histidine biosynthesis; L-histidine from 5-phospho-alpha-D-ribose 1-diphosphate: step 8/9.</text>
</comment>
<dbReference type="InterPro" id="IPR010140">
    <property type="entry name" value="Histidinol_P_phosphatase_HisJ"/>
</dbReference>
<comment type="similarity">
    <text evidence="2 8">Belongs to the PHP hydrolase family. HisK subfamily.</text>
</comment>
<evidence type="ECO:0000256" key="3">
    <source>
        <dbReference type="ARBA" id="ARBA00013085"/>
    </source>
</evidence>
<evidence type="ECO:0000256" key="1">
    <source>
        <dbReference type="ARBA" id="ARBA00004970"/>
    </source>
</evidence>
<dbReference type="Proteomes" id="UP001501444">
    <property type="component" value="Unassembled WGS sequence"/>
</dbReference>
<dbReference type="PANTHER" id="PTHR21039">
    <property type="entry name" value="HISTIDINOL PHOSPHATASE-RELATED"/>
    <property type="match status" value="1"/>
</dbReference>
<evidence type="ECO:0000256" key="5">
    <source>
        <dbReference type="ARBA" id="ARBA00022801"/>
    </source>
</evidence>
<evidence type="ECO:0000313" key="10">
    <source>
        <dbReference type="EMBL" id="GAA2344773.1"/>
    </source>
</evidence>
<comment type="caution">
    <text evidence="10">The sequence shown here is derived from an EMBL/GenBank/DDBJ whole genome shotgun (WGS) entry which is preliminary data.</text>
</comment>
<keyword evidence="4 8" id="KW-0028">Amino-acid biosynthesis</keyword>
<evidence type="ECO:0000313" key="11">
    <source>
        <dbReference type="Proteomes" id="UP001501444"/>
    </source>
</evidence>
<evidence type="ECO:0000256" key="6">
    <source>
        <dbReference type="ARBA" id="ARBA00023102"/>
    </source>
</evidence>
<keyword evidence="6 8" id="KW-0368">Histidine biosynthesis</keyword>
<evidence type="ECO:0000256" key="7">
    <source>
        <dbReference type="ARBA" id="ARBA00049158"/>
    </source>
</evidence>
<name>A0ABN3G5L9_9ACTN</name>
<accession>A0ABN3G5L9</accession>
<proteinExistence type="inferred from homology"/>
<feature type="domain" description="PHP" evidence="9">
    <location>
        <begin position="16"/>
        <end position="229"/>
    </location>
</feature>
<protein>
    <recommendedName>
        <fullName evidence="3 8">Histidinol-phosphatase</fullName>
        <shortName evidence="8">HolPase</shortName>
        <ecNumber evidence="3 8">3.1.3.15</ecNumber>
    </recommendedName>
</protein>
<evidence type="ECO:0000256" key="2">
    <source>
        <dbReference type="ARBA" id="ARBA00009152"/>
    </source>
</evidence>
<sequence>MAMPVDGGVDVSLPCDSHVHSEWSWDTAVGDMEGSCVRAVELGLPAIAFTEHLDHTVWRIALEGPYVMERLTALADPGGMLTPPPFDAAGYLAAVERCRDRFPQLRVLSGLELGEPHRHVEQCSQVLATGRFDRVLGSLHTLPDQGTYAEPWGIYPYRDAHEVVREYLAGVASMVSTSGMFSVLAHIDYPVRSWPAEQAGPFDPYVFEDEFRHALRTTAQSGRALEINTRLPLSTTVLTWWHEEGGDAVTFGSDAHLPSAVAHGFADAARMAEAHGFRPGKSSYDLWSRAG</sequence>
<keyword evidence="11" id="KW-1185">Reference proteome</keyword>
<gene>
    <name evidence="10" type="ORF">GCM10010170_030470</name>
</gene>
<dbReference type="Gene3D" id="3.20.20.140">
    <property type="entry name" value="Metal-dependent hydrolases"/>
    <property type="match status" value="1"/>
</dbReference>
<dbReference type="InterPro" id="IPR016195">
    <property type="entry name" value="Pol/histidinol_Pase-like"/>
</dbReference>
<comment type="catalytic activity">
    <reaction evidence="7 8">
        <text>L-histidinol phosphate + H2O = L-histidinol + phosphate</text>
        <dbReference type="Rhea" id="RHEA:14465"/>
        <dbReference type="ChEBI" id="CHEBI:15377"/>
        <dbReference type="ChEBI" id="CHEBI:43474"/>
        <dbReference type="ChEBI" id="CHEBI:57699"/>
        <dbReference type="ChEBI" id="CHEBI:57980"/>
        <dbReference type="EC" id="3.1.3.15"/>
    </reaction>
</comment>
<dbReference type="RefSeq" id="WP_344613014.1">
    <property type="nucleotide sequence ID" value="NZ_BAAARV010000024.1"/>
</dbReference>
<keyword evidence="5 8" id="KW-0378">Hydrolase</keyword>
<dbReference type="PANTHER" id="PTHR21039:SF0">
    <property type="entry name" value="HISTIDINOL-PHOSPHATASE"/>
    <property type="match status" value="1"/>
</dbReference>
<evidence type="ECO:0000256" key="8">
    <source>
        <dbReference type="RuleBase" id="RU366003"/>
    </source>
</evidence>
<evidence type="ECO:0000256" key="4">
    <source>
        <dbReference type="ARBA" id="ARBA00022605"/>
    </source>
</evidence>